<reference evidence="1" key="1">
    <citation type="submission" date="2016-03" db="EMBL/GenBank/DDBJ databases">
        <title>Mechanisms controlling the formation of the plant cell surface in tip-growing cells are functionally conserved among land plants.</title>
        <authorList>
            <person name="Honkanen S."/>
            <person name="Jones V.A."/>
            <person name="Morieri G."/>
            <person name="Champion C."/>
            <person name="Hetherington A.J."/>
            <person name="Kelly S."/>
            <person name="Saint-Marcoux D."/>
            <person name="Proust H."/>
            <person name="Prescott H."/>
            <person name="Dolan L."/>
        </authorList>
    </citation>
    <scope>NUCLEOTIDE SEQUENCE [LARGE SCALE GENOMIC DNA]</scope>
    <source>
        <tissue evidence="1">Whole gametophyte</tissue>
    </source>
</reference>
<dbReference type="AlphaFoldDB" id="A0A176VSL2"/>
<accession>A0A176VSL2</accession>
<comment type="caution">
    <text evidence="1">The sequence shown here is derived from an EMBL/GenBank/DDBJ whole genome shotgun (WGS) entry which is preliminary data.</text>
</comment>
<dbReference type="Proteomes" id="UP000077202">
    <property type="component" value="Unassembled WGS sequence"/>
</dbReference>
<evidence type="ECO:0000313" key="2">
    <source>
        <dbReference type="Proteomes" id="UP000077202"/>
    </source>
</evidence>
<evidence type="ECO:0000313" key="1">
    <source>
        <dbReference type="EMBL" id="OAE23055.1"/>
    </source>
</evidence>
<protein>
    <submittedName>
        <fullName evidence="1">Uncharacterized protein</fullName>
    </submittedName>
</protein>
<name>A0A176VSL2_MARPO</name>
<sequence length="90" mass="9955">MLESFPEELGSSSNASPKMQTRMGIRGFVFWMPVVVAPAFRQIIFSETFAAEWVKKLHSSRTDPFRLMSPLVSTAGCPPLPIPRVGGRST</sequence>
<organism evidence="1 2">
    <name type="scientific">Marchantia polymorpha subsp. ruderalis</name>
    <dbReference type="NCBI Taxonomy" id="1480154"/>
    <lineage>
        <taxon>Eukaryota</taxon>
        <taxon>Viridiplantae</taxon>
        <taxon>Streptophyta</taxon>
        <taxon>Embryophyta</taxon>
        <taxon>Marchantiophyta</taxon>
        <taxon>Marchantiopsida</taxon>
        <taxon>Marchantiidae</taxon>
        <taxon>Marchantiales</taxon>
        <taxon>Marchantiaceae</taxon>
        <taxon>Marchantia</taxon>
    </lineage>
</organism>
<gene>
    <name evidence="1" type="ORF">AXG93_4537s1080</name>
</gene>
<proteinExistence type="predicted"/>
<keyword evidence="2" id="KW-1185">Reference proteome</keyword>
<dbReference type="EMBL" id="LVLJ01002954">
    <property type="protein sequence ID" value="OAE23055.1"/>
    <property type="molecule type" value="Genomic_DNA"/>
</dbReference>